<evidence type="ECO:0000259" key="3">
    <source>
        <dbReference type="Pfam" id="PF02518"/>
    </source>
</evidence>
<evidence type="ECO:0000313" key="4">
    <source>
        <dbReference type="EMBL" id="MFC6279857.1"/>
    </source>
</evidence>
<dbReference type="SUPFAM" id="SSF55874">
    <property type="entry name" value="ATPase domain of HSP90 chaperone/DNA topoisomerase II/histidine kinase"/>
    <property type="match status" value="1"/>
</dbReference>
<keyword evidence="4" id="KW-0547">Nucleotide-binding</keyword>
<accession>A0ABW1TSY7</accession>
<sequence>MKQIPLADVLAPFVGNTRNQSVLLPVNWAAQADIMASPRLASPRTAARLTFVDAAGADAKTSVMPIRIRRVSVVIAQEDGNAILKVTNKGDGTGQGLAIVRSIMSTHDGVVTASSLPGGETTFTLVFPTAGMVRQTATKH</sequence>
<dbReference type="PRINTS" id="PR00344">
    <property type="entry name" value="BCTRLSENSOR"/>
</dbReference>
<gene>
    <name evidence="4" type="ORF">ACFQND_01205</name>
</gene>
<organism evidence="4 5">
    <name type="scientific">Polaromonas aquatica</name>
    <dbReference type="NCBI Taxonomy" id="332657"/>
    <lineage>
        <taxon>Bacteria</taxon>
        <taxon>Pseudomonadati</taxon>
        <taxon>Pseudomonadota</taxon>
        <taxon>Betaproteobacteria</taxon>
        <taxon>Burkholderiales</taxon>
        <taxon>Comamonadaceae</taxon>
        <taxon>Polaromonas</taxon>
    </lineage>
</organism>
<protein>
    <recommendedName>
        <fullName evidence="2">histidine kinase</fullName>
        <ecNumber evidence="2">2.7.13.3</ecNumber>
    </recommendedName>
</protein>
<dbReference type="InterPro" id="IPR004358">
    <property type="entry name" value="Sig_transdc_His_kin-like_C"/>
</dbReference>
<dbReference type="EMBL" id="JBHSRS010000002">
    <property type="protein sequence ID" value="MFC6279857.1"/>
    <property type="molecule type" value="Genomic_DNA"/>
</dbReference>
<dbReference type="EC" id="2.7.13.3" evidence="2"/>
<evidence type="ECO:0000256" key="2">
    <source>
        <dbReference type="ARBA" id="ARBA00012438"/>
    </source>
</evidence>
<dbReference type="RefSeq" id="WP_371435469.1">
    <property type="nucleotide sequence ID" value="NZ_JBHSRS010000002.1"/>
</dbReference>
<dbReference type="Proteomes" id="UP001596270">
    <property type="component" value="Unassembled WGS sequence"/>
</dbReference>
<dbReference type="InterPro" id="IPR036890">
    <property type="entry name" value="HATPase_C_sf"/>
</dbReference>
<keyword evidence="4" id="KW-0067">ATP-binding</keyword>
<comment type="caution">
    <text evidence="4">The sequence shown here is derived from an EMBL/GenBank/DDBJ whole genome shotgun (WGS) entry which is preliminary data.</text>
</comment>
<reference evidence="5" key="1">
    <citation type="journal article" date="2019" name="Int. J. Syst. Evol. Microbiol.">
        <title>The Global Catalogue of Microorganisms (GCM) 10K type strain sequencing project: providing services to taxonomists for standard genome sequencing and annotation.</title>
        <authorList>
            <consortium name="The Broad Institute Genomics Platform"/>
            <consortium name="The Broad Institute Genome Sequencing Center for Infectious Disease"/>
            <person name="Wu L."/>
            <person name="Ma J."/>
        </authorList>
    </citation>
    <scope>NUCLEOTIDE SEQUENCE [LARGE SCALE GENOMIC DNA]</scope>
    <source>
        <strain evidence="5">CCUG 39402</strain>
    </source>
</reference>
<evidence type="ECO:0000313" key="5">
    <source>
        <dbReference type="Proteomes" id="UP001596270"/>
    </source>
</evidence>
<dbReference type="Pfam" id="PF02518">
    <property type="entry name" value="HATPase_c"/>
    <property type="match status" value="1"/>
</dbReference>
<dbReference type="GO" id="GO:0005524">
    <property type="term" value="F:ATP binding"/>
    <property type="evidence" value="ECO:0007669"/>
    <property type="project" value="UniProtKB-KW"/>
</dbReference>
<keyword evidence="5" id="KW-1185">Reference proteome</keyword>
<proteinExistence type="predicted"/>
<feature type="domain" description="Histidine kinase/HSP90-like ATPase" evidence="3">
    <location>
        <begin position="87"/>
        <end position="129"/>
    </location>
</feature>
<dbReference type="Gene3D" id="3.30.565.10">
    <property type="entry name" value="Histidine kinase-like ATPase, C-terminal domain"/>
    <property type="match status" value="1"/>
</dbReference>
<dbReference type="InterPro" id="IPR003594">
    <property type="entry name" value="HATPase_dom"/>
</dbReference>
<evidence type="ECO:0000256" key="1">
    <source>
        <dbReference type="ARBA" id="ARBA00000085"/>
    </source>
</evidence>
<name>A0ABW1TSY7_9BURK</name>
<comment type="catalytic activity">
    <reaction evidence="1">
        <text>ATP + protein L-histidine = ADP + protein N-phospho-L-histidine.</text>
        <dbReference type="EC" id="2.7.13.3"/>
    </reaction>
</comment>